<organism evidence="3 4">
    <name type="scientific">Rhodococcus artemisiae</name>
    <dbReference type="NCBI Taxonomy" id="714159"/>
    <lineage>
        <taxon>Bacteria</taxon>
        <taxon>Bacillati</taxon>
        <taxon>Actinomycetota</taxon>
        <taxon>Actinomycetes</taxon>
        <taxon>Mycobacteriales</taxon>
        <taxon>Nocardiaceae</taxon>
        <taxon>Rhodococcus</taxon>
    </lineage>
</organism>
<evidence type="ECO:0000256" key="1">
    <source>
        <dbReference type="SAM" id="MobiDB-lite"/>
    </source>
</evidence>
<keyword evidence="2" id="KW-1133">Transmembrane helix</keyword>
<protein>
    <submittedName>
        <fullName evidence="3">Uncharacterized protein</fullName>
    </submittedName>
</protein>
<dbReference type="RefSeq" id="WP_330134849.1">
    <property type="nucleotide sequence ID" value="NZ_JAUTXY010000009.1"/>
</dbReference>
<reference evidence="3 4" key="1">
    <citation type="submission" date="2023-07" db="EMBL/GenBank/DDBJ databases">
        <authorList>
            <person name="Girao M."/>
            <person name="Carvalho M.F."/>
        </authorList>
    </citation>
    <scope>NUCLEOTIDE SEQUENCE [LARGE SCALE GENOMIC DNA]</scope>
    <source>
        <strain evidence="3 4">YIM65754</strain>
    </source>
</reference>
<proteinExistence type="predicted"/>
<dbReference type="EMBL" id="JAUTXY010000009">
    <property type="protein sequence ID" value="MEE2059626.1"/>
    <property type="molecule type" value="Genomic_DNA"/>
</dbReference>
<keyword evidence="2" id="KW-0812">Transmembrane</keyword>
<sequence>MSQPSEDDPIGGAPDADPELVGSDSGARRNSVTWVIAALLVVVLIVVLILALI</sequence>
<gene>
    <name evidence="3" type="ORF">Q7514_19080</name>
</gene>
<evidence type="ECO:0000256" key="2">
    <source>
        <dbReference type="SAM" id="Phobius"/>
    </source>
</evidence>
<feature type="region of interest" description="Disordered" evidence="1">
    <location>
        <begin position="1"/>
        <end position="26"/>
    </location>
</feature>
<dbReference type="Proteomes" id="UP001336020">
    <property type="component" value="Unassembled WGS sequence"/>
</dbReference>
<evidence type="ECO:0000313" key="4">
    <source>
        <dbReference type="Proteomes" id="UP001336020"/>
    </source>
</evidence>
<keyword evidence="2" id="KW-0472">Membrane</keyword>
<feature type="transmembrane region" description="Helical" evidence="2">
    <location>
        <begin position="32"/>
        <end position="52"/>
    </location>
</feature>
<keyword evidence="4" id="KW-1185">Reference proteome</keyword>
<evidence type="ECO:0000313" key="3">
    <source>
        <dbReference type="EMBL" id="MEE2059626.1"/>
    </source>
</evidence>
<accession>A0ABU7LDJ7</accession>
<comment type="caution">
    <text evidence="3">The sequence shown here is derived from an EMBL/GenBank/DDBJ whole genome shotgun (WGS) entry which is preliminary data.</text>
</comment>
<name>A0ABU7LDJ7_9NOCA</name>